<evidence type="ECO:0000256" key="2">
    <source>
        <dbReference type="ARBA" id="ARBA00022670"/>
    </source>
</evidence>
<dbReference type="NCBIfam" id="TIGR00763">
    <property type="entry name" value="lon"/>
    <property type="match status" value="1"/>
</dbReference>
<feature type="region of interest" description="Disordered" evidence="14">
    <location>
        <begin position="317"/>
        <end position="364"/>
    </location>
</feature>
<dbReference type="Gene3D" id="1.10.8.60">
    <property type="match status" value="1"/>
</dbReference>
<name>A0AAN9C261_9CAEN</name>
<evidence type="ECO:0000259" key="16">
    <source>
        <dbReference type="PROSITE" id="PS51787"/>
    </source>
</evidence>
<dbReference type="SMART" id="SM00382">
    <property type="entry name" value="AAA"/>
    <property type="match status" value="1"/>
</dbReference>
<dbReference type="PROSITE" id="PS01046">
    <property type="entry name" value="LON_SER"/>
    <property type="match status" value="1"/>
</dbReference>
<dbReference type="InterPro" id="IPR046336">
    <property type="entry name" value="Lon_prtase_N_sf"/>
</dbReference>
<evidence type="ECO:0000256" key="13">
    <source>
        <dbReference type="RuleBase" id="RU000591"/>
    </source>
</evidence>
<dbReference type="SUPFAM" id="SSF88697">
    <property type="entry name" value="PUA domain-like"/>
    <property type="match status" value="1"/>
</dbReference>
<keyword evidence="2 11" id="KW-0645">Protease</keyword>
<dbReference type="GO" id="GO:0051131">
    <property type="term" value="P:chaperone-mediated protein complex assembly"/>
    <property type="evidence" value="ECO:0007669"/>
    <property type="project" value="UniProtKB-UniRule"/>
</dbReference>
<dbReference type="GO" id="GO:0005524">
    <property type="term" value="F:ATP binding"/>
    <property type="evidence" value="ECO:0007669"/>
    <property type="project" value="UniProtKB-UniRule"/>
</dbReference>
<proteinExistence type="inferred from homology"/>
<dbReference type="PANTHER" id="PTHR43718:SF2">
    <property type="entry name" value="LON PROTEASE HOMOLOG, MITOCHONDRIAL"/>
    <property type="match status" value="1"/>
</dbReference>
<keyword evidence="18" id="KW-1185">Reference proteome</keyword>
<keyword evidence="6 11" id="KW-0067">ATP-binding</keyword>
<dbReference type="PROSITE" id="PS51787">
    <property type="entry name" value="LON_N"/>
    <property type="match status" value="1"/>
</dbReference>
<dbReference type="GO" id="GO:0043565">
    <property type="term" value="F:sequence-specific DNA binding"/>
    <property type="evidence" value="ECO:0007669"/>
    <property type="project" value="UniProtKB-UniRule"/>
</dbReference>
<evidence type="ECO:0000256" key="5">
    <source>
        <dbReference type="ARBA" id="ARBA00022825"/>
    </source>
</evidence>
<dbReference type="InterPro" id="IPR003959">
    <property type="entry name" value="ATPase_AAA_core"/>
</dbReference>
<feature type="domain" description="Lon proteolytic" evidence="15">
    <location>
        <begin position="861"/>
        <end position="1053"/>
    </location>
</feature>
<dbReference type="FunFam" id="2.30.130.40:FF:000004">
    <property type="entry name" value="Lon protease homolog, mitochondrial"/>
    <property type="match status" value="1"/>
</dbReference>
<comment type="similarity">
    <text evidence="11 12 13">Belongs to the peptidase S16 family.</text>
</comment>
<sequence>MAAMLRRNCTCLWKHINSTSTLAASVTRCHCISSLINNKEIFNHAKCTNCAQLSARRLESLTTTRLHHSSATGRCRMREKAALSCQRLNNKTQTCVEPAQPNFSVLTSYRCRRLSSTSLLSKHSAVASSFVQLQLQAKGNGQFYHTSARFLGSTGDGSSSSSSDGGGKGSEDGDGENEDVKHAEEGSEEPAIHQQQPAPLMDALSPMNVPEVFPRVPVIAISRNPVFPRFVKMMEVSDPSLVKLLRRKVGLNQPYAGVFLKKEESNESEVVERLDDIYQVGCFVQITEMQDLGDKLRMLVMAHRRIRVTDLITADQEEPLAAGEDESEELNHRRRSGRRNGRKQESESPSPSPEGDTQRGGETGETVVFDKVLMVETENVEHEPFESNSEVKALTSEVVKTIRDIIAMNPLYRENLAQIIQAGQRVIDNPVYISDLGAALTAGEPHELQEVLEETSIPKRLMLALSLLKKEYELSKLQQRIGKEVEDKVKKQHREYILREQLKIIKKELGLEKDDKDAIDEKFRGRLKDKTVPKQVMEVIDEELNKLTYLESHSSEFNVTRNYLDWLTSVPWGKNSEETLDLERARQVLDEDHYGMEDVKKRILEFIAVSQMKGSTQGKILCFYGPPGTGKTSIAKSIARALNREYFRFSVGGMTDVAEIKGHRRTYVGAMPGKLIQCMKKTKTENPLVLIDEVDKLGRGYQGDPASALLELLDPEQNANFLDHYLDVSVDLSKVLFISTANVLDTIPEPLRDRMEMIDVSGYVAEEKLKIAQKYLIPQALIHSGVPNERVTVAEDALKKVIKSYCRESGVRNLRKHIEKIYRKAAYKLVSEGLDTILVDKENLTDFVGNPVFSHDRLYDETPPGVIAGLAWTSMGGCTLYIETVLKKAVDTSSSSTGPDSGSMEITGNLGQVMKESAQLAYTFCKSFMGRNYPDNQVLHKAGVHLHVPEGATPKDGPSAGCAISTALLSLALDQPARQNLAMTGEVSLTGKVLPVGGIKEKCIAAKRACITTIILPEENRKDFMDLPDFIHDGMEVYFVEHYEQVHELAFGSRKN</sequence>
<dbReference type="GO" id="GO:0034599">
    <property type="term" value="P:cellular response to oxidative stress"/>
    <property type="evidence" value="ECO:0007669"/>
    <property type="project" value="UniProtKB-UniRule"/>
</dbReference>
<dbReference type="InterPro" id="IPR008268">
    <property type="entry name" value="Peptidase_S16_AS"/>
</dbReference>
<dbReference type="InterPro" id="IPR027065">
    <property type="entry name" value="Lon_Prtase"/>
</dbReference>
<evidence type="ECO:0000256" key="8">
    <source>
        <dbReference type="ARBA" id="ARBA00023125"/>
    </source>
</evidence>
<comment type="subcellular location">
    <subcellularLocation>
        <location evidence="1 11">Mitochondrion matrix</location>
    </subcellularLocation>
</comment>
<keyword evidence="5 11" id="KW-0720">Serine protease</keyword>
<dbReference type="Gene3D" id="3.40.50.300">
    <property type="entry name" value="P-loop containing nucleotide triphosphate hydrolases"/>
    <property type="match status" value="1"/>
</dbReference>
<gene>
    <name evidence="17" type="ORF">V1264_001531</name>
</gene>
<reference evidence="17 18" key="1">
    <citation type="submission" date="2024-02" db="EMBL/GenBank/DDBJ databases">
        <title>Chromosome-scale genome assembly of the rough periwinkle Littorina saxatilis.</title>
        <authorList>
            <person name="De Jode A."/>
            <person name="Faria R."/>
            <person name="Formenti G."/>
            <person name="Sims Y."/>
            <person name="Smith T.P."/>
            <person name="Tracey A."/>
            <person name="Wood J.M.D."/>
            <person name="Zagrodzka Z.B."/>
            <person name="Johannesson K."/>
            <person name="Butlin R.K."/>
            <person name="Leder E.H."/>
        </authorList>
    </citation>
    <scope>NUCLEOTIDE SEQUENCE [LARGE SCALE GENOMIC DNA]</scope>
    <source>
        <strain evidence="17">Snail1</strain>
        <tissue evidence="17">Muscle</tissue>
    </source>
</reference>
<feature type="domain" description="Lon N-terminal" evidence="16">
    <location>
        <begin position="216"/>
        <end position="472"/>
    </location>
</feature>
<keyword evidence="7" id="KW-0809">Transit peptide</keyword>
<dbReference type="Pfam" id="PF00004">
    <property type="entry name" value="AAA"/>
    <property type="match status" value="1"/>
</dbReference>
<keyword evidence="9 11" id="KW-0496">Mitochondrion</keyword>
<dbReference type="CDD" id="cd19500">
    <property type="entry name" value="RecA-like_Lon"/>
    <property type="match status" value="1"/>
</dbReference>
<dbReference type="InterPro" id="IPR003111">
    <property type="entry name" value="Lon_prtase_N"/>
</dbReference>
<dbReference type="FunFam" id="3.30.230.10:FF:000015">
    <property type="entry name" value="Lon protease homolog, mitochondrial"/>
    <property type="match status" value="1"/>
</dbReference>
<dbReference type="InterPro" id="IPR008269">
    <property type="entry name" value="Lon_proteolytic"/>
</dbReference>
<dbReference type="AlphaFoldDB" id="A0AAN9C261"/>
<dbReference type="FunFam" id="1.20.5.5270:FF:000001">
    <property type="entry name" value="Lon protease homolog, mitochondrial"/>
    <property type="match status" value="1"/>
</dbReference>
<feature type="compositionally biased region" description="Acidic residues" evidence="14">
    <location>
        <begin position="317"/>
        <end position="328"/>
    </location>
</feature>
<dbReference type="InterPro" id="IPR020568">
    <property type="entry name" value="Ribosomal_Su5_D2-typ_SF"/>
</dbReference>
<dbReference type="PRINTS" id="PR00830">
    <property type="entry name" value="ENDOLAPTASE"/>
</dbReference>
<evidence type="ECO:0000256" key="11">
    <source>
        <dbReference type="HAMAP-Rule" id="MF_03120"/>
    </source>
</evidence>
<dbReference type="Pfam" id="PF05362">
    <property type="entry name" value="Lon_C"/>
    <property type="match status" value="1"/>
</dbReference>
<dbReference type="GO" id="GO:0003697">
    <property type="term" value="F:single-stranded DNA binding"/>
    <property type="evidence" value="ECO:0007669"/>
    <property type="project" value="TreeGrafter"/>
</dbReference>
<feature type="compositionally biased region" description="Low complexity" evidence="14">
    <location>
        <begin position="152"/>
        <end position="163"/>
    </location>
</feature>
<dbReference type="SMART" id="SM00464">
    <property type="entry name" value="LON"/>
    <property type="match status" value="1"/>
</dbReference>
<dbReference type="InterPro" id="IPR015947">
    <property type="entry name" value="PUA-like_sf"/>
</dbReference>
<dbReference type="Pfam" id="PF02190">
    <property type="entry name" value="LON_substr_bdg"/>
    <property type="match status" value="1"/>
</dbReference>
<evidence type="ECO:0000256" key="7">
    <source>
        <dbReference type="ARBA" id="ARBA00022946"/>
    </source>
</evidence>
<evidence type="ECO:0000256" key="3">
    <source>
        <dbReference type="ARBA" id="ARBA00022741"/>
    </source>
</evidence>
<feature type="binding site" evidence="11">
    <location>
        <begin position="625"/>
        <end position="632"/>
    </location>
    <ligand>
        <name>ATP</name>
        <dbReference type="ChEBI" id="CHEBI:30616"/>
    </ligand>
</feature>
<dbReference type="InterPro" id="IPR004815">
    <property type="entry name" value="Lon_bac/euk-typ"/>
</dbReference>
<dbReference type="GO" id="GO:0004252">
    <property type="term" value="F:serine-type endopeptidase activity"/>
    <property type="evidence" value="ECO:0007669"/>
    <property type="project" value="UniProtKB-UniRule"/>
</dbReference>
<dbReference type="Proteomes" id="UP001374579">
    <property type="component" value="Unassembled WGS sequence"/>
</dbReference>
<evidence type="ECO:0000256" key="6">
    <source>
        <dbReference type="ARBA" id="ARBA00022840"/>
    </source>
</evidence>
<dbReference type="GO" id="GO:0005759">
    <property type="term" value="C:mitochondrial matrix"/>
    <property type="evidence" value="ECO:0007669"/>
    <property type="project" value="UniProtKB-SubCell"/>
</dbReference>
<evidence type="ECO:0000256" key="9">
    <source>
        <dbReference type="ARBA" id="ARBA00023128"/>
    </source>
</evidence>
<dbReference type="SUPFAM" id="SSF54211">
    <property type="entry name" value="Ribosomal protein S5 domain 2-like"/>
    <property type="match status" value="1"/>
</dbReference>
<dbReference type="Gene3D" id="3.30.230.10">
    <property type="match status" value="1"/>
</dbReference>
<dbReference type="Gene3D" id="1.20.58.1480">
    <property type="match status" value="1"/>
</dbReference>
<evidence type="ECO:0000256" key="12">
    <source>
        <dbReference type="PROSITE-ProRule" id="PRU01122"/>
    </source>
</evidence>
<dbReference type="EC" id="3.4.21.53" evidence="11"/>
<dbReference type="GO" id="GO:0016887">
    <property type="term" value="F:ATP hydrolysis activity"/>
    <property type="evidence" value="ECO:0007669"/>
    <property type="project" value="UniProtKB-UniRule"/>
</dbReference>
<evidence type="ECO:0000313" key="18">
    <source>
        <dbReference type="Proteomes" id="UP001374579"/>
    </source>
</evidence>
<dbReference type="InterPro" id="IPR027503">
    <property type="entry name" value="Lonm_euk"/>
</dbReference>
<dbReference type="FunFam" id="1.10.8.60:FF:000043">
    <property type="entry name" value="Lon protease homolog, mitochondrial"/>
    <property type="match status" value="1"/>
</dbReference>
<accession>A0AAN9C261</accession>
<keyword evidence="8 11" id="KW-0238">DNA-binding</keyword>
<dbReference type="GO" id="GO:0070407">
    <property type="term" value="P:oxidation-dependent protein catabolic process"/>
    <property type="evidence" value="ECO:0007669"/>
    <property type="project" value="UniProtKB-UniRule"/>
</dbReference>
<evidence type="ECO:0000259" key="15">
    <source>
        <dbReference type="PROSITE" id="PS51786"/>
    </source>
</evidence>
<dbReference type="GO" id="GO:0004176">
    <property type="term" value="F:ATP-dependent peptidase activity"/>
    <property type="evidence" value="ECO:0007669"/>
    <property type="project" value="UniProtKB-UniRule"/>
</dbReference>
<dbReference type="HAMAP" id="MF_03120">
    <property type="entry name" value="lonm_euk"/>
    <property type="match status" value="1"/>
</dbReference>
<dbReference type="SUPFAM" id="SSF52540">
    <property type="entry name" value="P-loop containing nucleoside triphosphate hydrolases"/>
    <property type="match status" value="1"/>
</dbReference>
<comment type="caution">
    <text evidence="17">The sequence shown here is derived from an EMBL/GenBank/DDBJ whole genome shotgun (WGS) entry which is preliminary data.</text>
</comment>
<dbReference type="InterPro" id="IPR054594">
    <property type="entry name" value="Lon_lid"/>
</dbReference>
<dbReference type="Gene3D" id="2.30.130.40">
    <property type="entry name" value="LON domain-like"/>
    <property type="match status" value="1"/>
</dbReference>
<comment type="catalytic activity">
    <reaction evidence="10 11">
        <text>Hydrolysis of proteins in presence of ATP.</text>
        <dbReference type="EC" id="3.4.21.53"/>
    </reaction>
</comment>
<dbReference type="InterPro" id="IPR014721">
    <property type="entry name" value="Ribsml_uS5_D2-typ_fold_subgr"/>
</dbReference>
<evidence type="ECO:0000256" key="1">
    <source>
        <dbReference type="ARBA" id="ARBA00004305"/>
    </source>
</evidence>
<organism evidence="17 18">
    <name type="scientific">Littorina saxatilis</name>
    <dbReference type="NCBI Taxonomy" id="31220"/>
    <lineage>
        <taxon>Eukaryota</taxon>
        <taxon>Metazoa</taxon>
        <taxon>Spiralia</taxon>
        <taxon>Lophotrochozoa</taxon>
        <taxon>Mollusca</taxon>
        <taxon>Gastropoda</taxon>
        <taxon>Caenogastropoda</taxon>
        <taxon>Littorinimorpha</taxon>
        <taxon>Littorinoidea</taxon>
        <taxon>Littorinidae</taxon>
        <taxon>Littorina</taxon>
    </lineage>
</organism>
<evidence type="ECO:0000313" key="17">
    <source>
        <dbReference type="EMBL" id="KAK7115710.1"/>
    </source>
</evidence>
<comment type="subunit">
    <text evidence="11">Homohexamer or homoheptamer. Organized in a ring with a central cavity.</text>
</comment>
<dbReference type="InterPro" id="IPR027417">
    <property type="entry name" value="P-loop_NTPase"/>
</dbReference>
<protein>
    <recommendedName>
        <fullName evidence="11">Lon protease homolog, mitochondrial</fullName>
        <ecNumber evidence="11">3.4.21.53</ecNumber>
    </recommendedName>
</protein>
<evidence type="ECO:0000256" key="14">
    <source>
        <dbReference type="SAM" id="MobiDB-lite"/>
    </source>
</evidence>
<dbReference type="PROSITE" id="PS51786">
    <property type="entry name" value="LON_PROTEOLYTIC"/>
    <property type="match status" value="1"/>
</dbReference>
<feature type="region of interest" description="Disordered" evidence="14">
    <location>
        <begin position="152"/>
        <end position="194"/>
    </location>
</feature>
<feature type="compositionally biased region" description="Basic residues" evidence="14">
    <location>
        <begin position="332"/>
        <end position="341"/>
    </location>
</feature>
<dbReference type="Gene3D" id="1.20.5.5270">
    <property type="match status" value="1"/>
</dbReference>
<dbReference type="InterPro" id="IPR003593">
    <property type="entry name" value="AAA+_ATPase"/>
</dbReference>
<keyword evidence="3 11" id="KW-0547">Nucleotide-binding</keyword>
<evidence type="ECO:0000256" key="10">
    <source>
        <dbReference type="ARBA" id="ARBA00050665"/>
    </source>
</evidence>
<comment type="function">
    <text evidence="11">ATP-dependent serine protease that mediates the selective degradation of misfolded, unassembled or oxidatively damaged polypeptides as well as certain short-lived regulatory proteins in the mitochondrial matrix. May also have a chaperone function in the assembly of inner membrane protein complexes. Participates in the regulation of mitochondrial gene expression and in the maintenance of the integrity of the mitochondrial genome. Binds to mitochondrial DNA in a site-specific manner.</text>
</comment>
<keyword evidence="4 11" id="KW-0378">Hydrolase</keyword>
<feature type="active site" evidence="11 12">
    <location>
        <position position="1002"/>
    </location>
</feature>
<dbReference type="GO" id="GO:0007005">
    <property type="term" value="P:mitochondrion organization"/>
    <property type="evidence" value="ECO:0007669"/>
    <property type="project" value="TreeGrafter"/>
</dbReference>
<dbReference type="FunFam" id="1.20.58.1480:FF:000002">
    <property type="entry name" value="Lon protease homolog, mitochondrial"/>
    <property type="match status" value="1"/>
</dbReference>
<dbReference type="Pfam" id="PF22667">
    <property type="entry name" value="Lon_lid"/>
    <property type="match status" value="1"/>
</dbReference>
<dbReference type="EMBL" id="JBAMIC010000001">
    <property type="protein sequence ID" value="KAK7115710.1"/>
    <property type="molecule type" value="Genomic_DNA"/>
</dbReference>
<dbReference type="FunFam" id="3.40.50.300:FF:000021">
    <property type="entry name" value="Lon protease homolog"/>
    <property type="match status" value="1"/>
</dbReference>
<dbReference type="PANTHER" id="PTHR43718">
    <property type="entry name" value="LON PROTEASE"/>
    <property type="match status" value="1"/>
</dbReference>
<dbReference type="GO" id="GO:0006515">
    <property type="term" value="P:protein quality control for misfolded or incompletely synthesized proteins"/>
    <property type="evidence" value="ECO:0007669"/>
    <property type="project" value="UniProtKB-UniRule"/>
</dbReference>
<evidence type="ECO:0000256" key="4">
    <source>
        <dbReference type="ARBA" id="ARBA00022801"/>
    </source>
</evidence>
<feature type="active site" evidence="11 12">
    <location>
        <position position="959"/>
    </location>
</feature>